<organism evidence="1 2">
    <name type="scientific">Aquimarina muelleri</name>
    <dbReference type="NCBI Taxonomy" id="279356"/>
    <lineage>
        <taxon>Bacteria</taxon>
        <taxon>Pseudomonadati</taxon>
        <taxon>Bacteroidota</taxon>
        <taxon>Flavobacteriia</taxon>
        <taxon>Flavobacteriales</taxon>
        <taxon>Flavobacteriaceae</taxon>
        <taxon>Aquimarina</taxon>
    </lineage>
</organism>
<evidence type="ECO:0000313" key="1">
    <source>
        <dbReference type="EMBL" id="GGX16057.1"/>
    </source>
</evidence>
<accession>A0A918JUB7</accession>
<evidence type="ECO:0000313" key="2">
    <source>
        <dbReference type="Proteomes" id="UP000601108"/>
    </source>
</evidence>
<dbReference type="Proteomes" id="UP000601108">
    <property type="component" value="Unassembled WGS sequence"/>
</dbReference>
<sequence>MSKQNYDHKFMVLDAIATNDVKAPNMPVDSALQEAEDLYIWADADKDALLKNSGLDWEQFVVDIPVRAGALRHAQSLWVKERYSQEEANKIWKEESPKAYELRDDLLDDFRYAFRKRNDLLGRVKEIYNGNGDADMIQDLSDLSVLGKSNTEELIAAKFKMKNLNIAAELSNSLAEMLAKANGATLENSKAKVIRDKAFAHLKEATDEVREAGKYVFKKDPVRYRGYTSRYNKK</sequence>
<proteinExistence type="predicted"/>
<comment type="caution">
    <text evidence="1">The sequence shown here is derived from an EMBL/GenBank/DDBJ whole genome shotgun (WGS) entry which is preliminary data.</text>
</comment>
<dbReference type="RefSeq" id="WP_035088295.1">
    <property type="nucleotide sequence ID" value="NZ_BMWS01000009.1"/>
</dbReference>
<keyword evidence="2" id="KW-1185">Reference proteome</keyword>
<reference evidence="1 2" key="1">
    <citation type="journal article" date="2014" name="Int. J. Syst. Evol. Microbiol.">
        <title>Complete genome sequence of Corynebacterium casei LMG S-19264T (=DSM 44701T), isolated from a smear-ripened cheese.</title>
        <authorList>
            <consortium name="US DOE Joint Genome Institute (JGI-PGF)"/>
            <person name="Walter F."/>
            <person name="Albersmeier A."/>
            <person name="Kalinowski J."/>
            <person name="Ruckert C."/>
        </authorList>
    </citation>
    <scope>NUCLEOTIDE SEQUENCE [LARGE SCALE GENOMIC DNA]</scope>
    <source>
        <strain evidence="1 2">KCTC 12285</strain>
    </source>
</reference>
<gene>
    <name evidence="1" type="ORF">GCM10007384_17010</name>
</gene>
<dbReference type="EMBL" id="BMWS01000009">
    <property type="protein sequence ID" value="GGX16057.1"/>
    <property type="molecule type" value="Genomic_DNA"/>
</dbReference>
<protein>
    <submittedName>
        <fullName evidence="1">Uncharacterized protein</fullName>
    </submittedName>
</protein>
<name>A0A918JUB7_9FLAO</name>
<dbReference type="AlphaFoldDB" id="A0A918JUB7"/>